<sequence length="147" mass="16383">MGVDRLLAEQQKLLRSIAWKIDCRGDCYTFPSRCRARVFNFESSEDASSFTRNTKAHHLISPLHTNSVSLAKYGTPFKSLFPPKPNPIIAALKVIESSNKEGFVLQGSPELFTRLSIAITLGANPVVWTFPRHCLISAKHLSLSRKG</sequence>
<proteinExistence type="predicted"/>
<comment type="caution">
    <text evidence="1">The sequence shown here is derived from an EMBL/GenBank/DDBJ whole genome shotgun (WGS) entry which is preliminary data.</text>
</comment>
<dbReference type="EMBL" id="BPLQ01012399">
    <property type="protein sequence ID" value="GIY65173.1"/>
    <property type="molecule type" value="Genomic_DNA"/>
</dbReference>
<reference evidence="1 2" key="1">
    <citation type="submission" date="2021-06" db="EMBL/GenBank/DDBJ databases">
        <title>Caerostris darwini draft genome.</title>
        <authorList>
            <person name="Kono N."/>
            <person name="Arakawa K."/>
        </authorList>
    </citation>
    <scope>NUCLEOTIDE SEQUENCE [LARGE SCALE GENOMIC DNA]</scope>
</reference>
<dbReference type="AlphaFoldDB" id="A0AAV4V588"/>
<evidence type="ECO:0000313" key="1">
    <source>
        <dbReference type="EMBL" id="GIY65173.1"/>
    </source>
</evidence>
<name>A0AAV4V588_9ARAC</name>
<dbReference type="Proteomes" id="UP001054837">
    <property type="component" value="Unassembled WGS sequence"/>
</dbReference>
<evidence type="ECO:0000313" key="2">
    <source>
        <dbReference type="Proteomes" id="UP001054837"/>
    </source>
</evidence>
<accession>A0AAV4V588</accession>
<keyword evidence="2" id="KW-1185">Reference proteome</keyword>
<gene>
    <name evidence="1" type="ORF">CDAR_475291</name>
</gene>
<organism evidence="1 2">
    <name type="scientific">Caerostris darwini</name>
    <dbReference type="NCBI Taxonomy" id="1538125"/>
    <lineage>
        <taxon>Eukaryota</taxon>
        <taxon>Metazoa</taxon>
        <taxon>Ecdysozoa</taxon>
        <taxon>Arthropoda</taxon>
        <taxon>Chelicerata</taxon>
        <taxon>Arachnida</taxon>
        <taxon>Araneae</taxon>
        <taxon>Araneomorphae</taxon>
        <taxon>Entelegynae</taxon>
        <taxon>Araneoidea</taxon>
        <taxon>Araneidae</taxon>
        <taxon>Caerostris</taxon>
    </lineage>
</organism>
<protein>
    <submittedName>
        <fullName evidence="1">Uncharacterized protein</fullName>
    </submittedName>
</protein>